<evidence type="ECO:0000256" key="2">
    <source>
        <dbReference type="ARBA" id="ARBA00022692"/>
    </source>
</evidence>
<dbReference type="EMBL" id="LUUB01000104">
    <property type="protein sequence ID" value="OAF01478.1"/>
    <property type="molecule type" value="Genomic_DNA"/>
</dbReference>
<keyword evidence="6" id="KW-0808">Transferase</keyword>
<evidence type="ECO:0000256" key="1">
    <source>
        <dbReference type="ARBA" id="ARBA00004127"/>
    </source>
</evidence>
<comment type="caution">
    <text evidence="6">The sequence shown here is derived from an EMBL/GenBank/DDBJ whole genome shotgun (WGS) entry which is preliminary data.</text>
</comment>
<dbReference type="AlphaFoldDB" id="A0A176YCV9"/>
<dbReference type="RefSeq" id="WP_063707307.1">
    <property type="nucleotide sequence ID" value="NZ_LUUB01000104.1"/>
</dbReference>
<keyword evidence="6" id="KW-0489">Methyltransferase</keyword>
<dbReference type="Pfam" id="PF04191">
    <property type="entry name" value="PEMT"/>
    <property type="match status" value="1"/>
</dbReference>
<protein>
    <submittedName>
        <fullName evidence="6">Isoprenylcysteine carboxyl methyltransferase</fullName>
    </submittedName>
</protein>
<dbReference type="STRING" id="1505087.AYJ54_28715"/>
<evidence type="ECO:0000256" key="4">
    <source>
        <dbReference type="ARBA" id="ARBA00023136"/>
    </source>
</evidence>
<dbReference type="Gene3D" id="1.20.120.1630">
    <property type="match status" value="1"/>
</dbReference>
<keyword evidence="7" id="KW-1185">Reference proteome</keyword>
<dbReference type="Proteomes" id="UP000076959">
    <property type="component" value="Unassembled WGS sequence"/>
</dbReference>
<evidence type="ECO:0000313" key="7">
    <source>
        <dbReference type="Proteomes" id="UP000076959"/>
    </source>
</evidence>
<feature type="transmembrane region" description="Helical" evidence="5">
    <location>
        <begin position="44"/>
        <end position="64"/>
    </location>
</feature>
<dbReference type="PANTHER" id="PTHR12714">
    <property type="entry name" value="PROTEIN-S ISOPRENYLCYSTEINE O-METHYLTRANSFERASE"/>
    <property type="match status" value="1"/>
</dbReference>
<dbReference type="OrthoDB" id="9811969at2"/>
<keyword evidence="4 5" id="KW-0472">Membrane</keyword>
<name>A0A176YCV9_9BRAD</name>
<dbReference type="PANTHER" id="PTHR12714:SF24">
    <property type="entry name" value="SLR1182 PROTEIN"/>
    <property type="match status" value="1"/>
</dbReference>
<sequence>MNDVTARPNSLPWPPIIFLAAIAISVLSNVFYPLPWIGQPLSGILFVLGWLMIAAFVALNISAIRAMRRAGTTVRPDRGTDHLVTDGPFSFTRNPLYLAGTMLVLGIGRGSGIVWFLLLAILAAFAVQKLAIEREERHLQARFGETYLDYAARVRRWISSLLR</sequence>
<keyword evidence="3 5" id="KW-1133">Transmembrane helix</keyword>
<feature type="transmembrane region" description="Helical" evidence="5">
    <location>
        <begin position="96"/>
        <end position="127"/>
    </location>
</feature>
<accession>A0A176YCV9</accession>
<feature type="transmembrane region" description="Helical" evidence="5">
    <location>
        <begin position="12"/>
        <end position="32"/>
    </location>
</feature>
<proteinExistence type="predicted"/>
<dbReference type="InterPro" id="IPR007318">
    <property type="entry name" value="Phopholipid_MeTrfase"/>
</dbReference>
<evidence type="ECO:0000256" key="5">
    <source>
        <dbReference type="SAM" id="Phobius"/>
    </source>
</evidence>
<comment type="subcellular location">
    <subcellularLocation>
        <location evidence="1">Endomembrane system</location>
        <topology evidence="1">Multi-pass membrane protein</topology>
    </subcellularLocation>
</comment>
<dbReference type="GO" id="GO:0008168">
    <property type="term" value="F:methyltransferase activity"/>
    <property type="evidence" value="ECO:0007669"/>
    <property type="project" value="UniProtKB-KW"/>
</dbReference>
<evidence type="ECO:0000313" key="6">
    <source>
        <dbReference type="EMBL" id="OAF01478.1"/>
    </source>
</evidence>
<gene>
    <name evidence="6" type="ORF">AYJ54_28715</name>
</gene>
<dbReference type="GO" id="GO:0012505">
    <property type="term" value="C:endomembrane system"/>
    <property type="evidence" value="ECO:0007669"/>
    <property type="project" value="UniProtKB-SubCell"/>
</dbReference>
<dbReference type="GO" id="GO:0032259">
    <property type="term" value="P:methylation"/>
    <property type="evidence" value="ECO:0007669"/>
    <property type="project" value="UniProtKB-KW"/>
</dbReference>
<reference evidence="6 7" key="1">
    <citation type="submission" date="2016-03" db="EMBL/GenBank/DDBJ databases">
        <title>Draft Genome Sequence of the Strain BR 10245 (Bradyrhizobium sp.) isolated from nodules of Centrolobium paraense.</title>
        <authorList>
            <person name="Simoes-Araujo J.L.Sr."/>
            <person name="Barauna A.C."/>
            <person name="Silva K."/>
            <person name="Zilli J.E."/>
        </authorList>
    </citation>
    <scope>NUCLEOTIDE SEQUENCE [LARGE SCALE GENOMIC DNA]</scope>
    <source>
        <strain evidence="6 7">BR 10245</strain>
    </source>
</reference>
<keyword evidence="2 5" id="KW-0812">Transmembrane</keyword>
<evidence type="ECO:0000256" key="3">
    <source>
        <dbReference type="ARBA" id="ARBA00022989"/>
    </source>
</evidence>
<organism evidence="6 7">
    <name type="scientific">Bradyrhizobium centrolobii</name>
    <dbReference type="NCBI Taxonomy" id="1505087"/>
    <lineage>
        <taxon>Bacteria</taxon>
        <taxon>Pseudomonadati</taxon>
        <taxon>Pseudomonadota</taxon>
        <taxon>Alphaproteobacteria</taxon>
        <taxon>Hyphomicrobiales</taxon>
        <taxon>Nitrobacteraceae</taxon>
        <taxon>Bradyrhizobium</taxon>
    </lineage>
</organism>